<evidence type="ECO:0000256" key="5">
    <source>
        <dbReference type="ARBA" id="ARBA00022989"/>
    </source>
</evidence>
<dbReference type="EMBL" id="CP001698">
    <property type="protein sequence ID" value="ADN03138.1"/>
    <property type="molecule type" value="Genomic_DNA"/>
</dbReference>
<dbReference type="CDD" id="cd13134">
    <property type="entry name" value="MATE_like_8"/>
    <property type="match status" value="1"/>
</dbReference>
<feature type="transmembrane region" description="Helical" evidence="7">
    <location>
        <begin position="69"/>
        <end position="93"/>
    </location>
</feature>
<dbReference type="PANTHER" id="PTHR42925">
    <property type="entry name" value="MULTIDRUG AND TOXIN EFFLUX PROTEIN MATE FAMILY"/>
    <property type="match status" value="1"/>
</dbReference>
<feature type="transmembrane region" description="Helical" evidence="7">
    <location>
        <begin position="211"/>
        <end position="232"/>
    </location>
</feature>
<dbReference type="eggNOG" id="COG0534">
    <property type="taxonomic scope" value="Bacteria"/>
</dbReference>
<dbReference type="GO" id="GO:0042910">
    <property type="term" value="F:xenobiotic transmembrane transporter activity"/>
    <property type="evidence" value="ECO:0007669"/>
    <property type="project" value="InterPro"/>
</dbReference>
<dbReference type="Pfam" id="PF01554">
    <property type="entry name" value="MatE"/>
    <property type="match status" value="2"/>
</dbReference>
<feature type="transmembrane region" description="Helical" evidence="7">
    <location>
        <begin position="370"/>
        <end position="391"/>
    </location>
</feature>
<gene>
    <name evidence="8" type="ordered locus">STHERM_c22110</name>
</gene>
<dbReference type="InterPro" id="IPR002528">
    <property type="entry name" value="MATE_fam"/>
</dbReference>
<feature type="transmembrane region" description="Helical" evidence="7">
    <location>
        <begin position="181"/>
        <end position="199"/>
    </location>
</feature>
<keyword evidence="3" id="KW-1003">Cell membrane</keyword>
<dbReference type="AlphaFoldDB" id="E0RRN4"/>
<evidence type="ECO:0000256" key="1">
    <source>
        <dbReference type="ARBA" id="ARBA00004651"/>
    </source>
</evidence>
<evidence type="ECO:0008006" key="10">
    <source>
        <dbReference type="Google" id="ProtNLM"/>
    </source>
</evidence>
<feature type="transmembrane region" description="Helical" evidence="7">
    <location>
        <begin position="151"/>
        <end position="169"/>
    </location>
</feature>
<feature type="transmembrane region" description="Helical" evidence="7">
    <location>
        <begin position="29"/>
        <end position="49"/>
    </location>
</feature>
<dbReference type="InterPro" id="IPR047135">
    <property type="entry name" value="YsiQ"/>
</dbReference>
<keyword evidence="6 7" id="KW-0472">Membrane</keyword>
<evidence type="ECO:0000256" key="3">
    <source>
        <dbReference type="ARBA" id="ARBA00022475"/>
    </source>
</evidence>
<reference evidence="8 9" key="2">
    <citation type="journal article" date="2010" name="J. Bacteriol.">
        <title>Genome sequence of the polysaccharide-degrading, thermophilic anaerobe Spirochaeta thermophila DSM 6192.</title>
        <authorList>
            <person name="Angelov A."/>
            <person name="Liebl S."/>
            <person name="Ballschmiter M."/>
            <person name="Bomeke M."/>
            <person name="Lehmann R."/>
            <person name="Liesegang H."/>
            <person name="Daniel R."/>
            <person name="Liebl W."/>
        </authorList>
    </citation>
    <scope>NUCLEOTIDE SEQUENCE [LARGE SCALE GENOMIC DNA]</scope>
    <source>
        <strain evidence="9">ATCC 49972 / DSM 6192 / RI 19.B1</strain>
    </source>
</reference>
<evidence type="ECO:0000256" key="6">
    <source>
        <dbReference type="ARBA" id="ARBA00023136"/>
    </source>
</evidence>
<keyword evidence="4 7" id="KW-0812">Transmembrane</keyword>
<evidence type="ECO:0000313" key="8">
    <source>
        <dbReference type="EMBL" id="ADN03138.1"/>
    </source>
</evidence>
<dbReference type="GO" id="GO:0005886">
    <property type="term" value="C:plasma membrane"/>
    <property type="evidence" value="ECO:0007669"/>
    <property type="project" value="UniProtKB-SubCell"/>
</dbReference>
<proteinExistence type="predicted"/>
<dbReference type="HOGENOM" id="CLU_012893_5_1_12"/>
<feature type="transmembrane region" description="Helical" evidence="7">
    <location>
        <begin position="403"/>
        <end position="428"/>
    </location>
</feature>
<evidence type="ECO:0000313" key="9">
    <source>
        <dbReference type="Proteomes" id="UP000001296"/>
    </source>
</evidence>
<comment type="subcellular location">
    <subcellularLocation>
        <location evidence="1">Cell membrane</location>
        <topology evidence="1">Multi-pass membrane protein</topology>
    </subcellularLocation>
</comment>
<dbReference type="KEGG" id="sta:STHERM_c22110"/>
<accession>E0RRN4</accession>
<dbReference type="Proteomes" id="UP000001296">
    <property type="component" value="Chromosome"/>
</dbReference>
<protein>
    <recommendedName>
        <fullName evidence="10">MATE efflux family protein</fullName>
    </recommendedName>
</protein>
<dbReference type="PANTHER" id="PTHR42925:SF2">
    <property type="entry name" value="NA+ DRIVEN MULTIDRUG EFFLUX PUMP"/>
    <property type="match status" value="1"/>
</dbReference>
<name>E0RRN4_WINT6</name>
<dbReference type="PaxDb" id="665571-STHERM_c22110"/>
<reference key="1">
    <citation type="submission" date="2009-08" db="EMBL/GenBank/DDBJ databases">
        <title>The genome sequence of Spirochaeta thermophila DSM6192.</title>
        <authorList>
            <person name="Angelov A."/>
            <person name="Mientus M."/>
            <person name="Wittenberg S."/>
            <person name="Lehmann R."/>
            <person name="Liesegang H."/>
            <person name="Daniel R."/>
            <person name="Liebl W."/>
        </authorList>
    </citation>
    <scope>NUCLEOTIDE SEQUENCE</scope>
    <source>
        <strain>DSM 6192</strain>
    </source>
</reference>
<sequence length="480" mass="52233">MLWYADMKWRAARGVLKRLSPHPFFMRRVWMLAFPIAVQNLLFSVLNMVDTFMIGQLGTEEVAGVALANQWYFVFFLFVFAIGSGAAIFTAQLWGKGDAEGVRRFAGIALIFALFIGAVFSIVALLFPSLILRVFTDDGEVIALGLSYFRWIWISYPFTAFSFLYGIVLRSTGEVALPFRASTIALVMNTVGNYLLIFGPGPFPRLGVEGAAIATVIARIFEAGYVLIAVYLRRTVLAAGLRSLLSFSGREVRDYLERALPVVGSEVGWALGVSAYQAVFARVSTEAVAAYTLANTLFNFAVVVFVGTSNACSIMIGNVLGKGRVRRAQEYAVSFSLWAVLLGALSGLFLIAGSFFFPSFFRISPLAKEFLRASLVVVGVAMPWKIFNWHATVGIFRSGGDTFFGMLLELGGVWGVGVPIAVCSGLLAGLPFPVVLSLVQLEEVVKALAGVVRIRRAKWIRMVRGVPAGEVLISPEGVSS</sequence>
<feature type="transmembrane region" description="Helical" evidence="7">
    <location>
        <begin position="332"/>
        <end position="358"/>
    </location>
</feature>
<feature type="transmembrane region" description="Helical" evidence="7">
    <location>
        <begin position="105"/>
        <end position="131"/>
    </location>
</feature>
<dbReference type="InterPro" id="IPR048279">
    <property type="entry name" value="MdtK-like"/>
</dbReference>
<keyword evidence="5 7" id="KW-1133">Transmembrane helix</keyword>
<keyword evidence="2" id="KW-0813">Transport</keyword>
<evidence type="ECO:0000256" key="2">
    <source>
        <dbReference type="ARBA" id="ARBA00022448"/>
    </source>
</evidence>
<evidence type="ECO:0000256" key="7">
    <source>
        <dbReference type="SAM" id="Phobius"/>
    </source>
</evidence>
<dbReference type="GO" id="GO:0015297">
    <property type="term" value="F:antiporter activity"/>
    <property type="evidence" value="ECO:0007669"/>
    <property type="project" value="InterPro"/>
</dbReference>
<organism evidence="8 9">
    <name type="scientific">Winmispira thermophila (strain ATCC 49972 / DSM 6192 / RI 19.B1)</name>
    <name type="common">Spirochaeta thermophila</name>
    <dbReference type="NCBI Taxonomy" id="665571"/>
    <lineage>
        <taxon>Bacteria</taxon>
        <taxon>Pseudomonadati</taxon>
        <taxon>Spirochaetota</taxon>
        <taxon>Spirochaetia</taxon>
        <taxon>Winmispirales</taxon>
        <taxon>Winmispiraceae</taxon>
        <taxon>Winmispira</taxon>
    </lineage>
</organism>
<dbReference type="PIRSF" id="PIRSF006603">
    <property type="entry name" value="DinF"/>
    <property type="match status" value="1"/>
</dbReference>
<feature type="transmembrane region" description="Helical" evidence="7">
    <location>
        <begin position="300"/>
        <end position="320"/>
    </location>
</feature>
<dbReference type="NCBIfam" id="TIGR00797">
    <property type="entry name" value="matE"/>
    <property type="match status" value="1"/>
</dbReference>
<evidence type="ECO:0000256" key="4">
    <source>
        <dbReference type="ARBA" id="ARBA00022692"/>
    </source>
</evidence>